<protein>
    <submittedName>
        <fullName evidence="1">Uncharacterized protein</fullName>
    </submittedName>
</protein>
<dbReference type="Proteomes" id="UP001589870">
    <property type="component" value="Unassembled WGS sequence"/>
</dbReference>
<sequence length="123" mass="13350">MAAAGHVPVAHMGNIADLRALVGRQADGWLRVLLWVPRKVTEYRSTERGDVDTAARLRAWEEMCADLTSNADEAFFHLRLFTDRLDAEAAACEIAAAFDALVRAAAPHGMAGRRGGMAVHPPE</sequence>
<proteinExistence type="predicted"/>
<gene>
    <name evidence="1" type="ORF">ACFHYQ_19425</name>
</gene>
<name>A0ABV6U7S0_9ACTN</name>
<accession>A0ABV6U7S0</accession>
<organism evidence="1 2">
    <name type="scientific">Sphaerimonospora cavernae</name>
    <dbReference type="NCBI Taxonomy" id="1740611"/>
    <lineage>
        <taxon>Bacteria</taxon>
        <taxon>Bacillati</taxon>
        <taxon>Actinomycetota</taxon>
        <taxon>Actinomycetes</taxon>
        <taxon>Streptosporangiales</taxon>
        <taxon>Streptosporangiaceae</taxon>
        <taxon>Sphaerimonospora</taxon>
    </lineage>
</organism>
<reference evidence="1 2" key="1">
    <citation type="submission" date="2024-09" db="EMBL/GenBank/DDBJ databases">
        <authorList>
            <person name="Sun Q."/>
            <person name="Mori K."/>
        </authorList>
    </citation>
    <scope>NUCLEOTIDE SEQUENCE [LARGE SCALE GENOMIC DNA]</scope>
    <source>
        <strain evidence="1 2">TBRC 1851</strain>
    </source>
</reference>
<evidence type="ECO:0000313" key="2">
    <source>
        <dbReference type="Proteomes" id="UP001589870"/>
    </source>
</evidence>
<comment type="caution">
    <text evidence="1">The sequence shown here is derived from an EMBL/GenBank/DDBJ whole genome shotgun (WGS) entry which is preliminary data.</text>
</comment>
<evidence type="ECO:0000313" key="1">
    <source>
        <dbReference type="EMBL" id="MFC0864466.1"/>
    </source>
</evidence>
<dbReference type="RefSeq" id="WP_394302574.1">
    <property type="nucleotide sequence ID" value="NZ_JBHMQT010000042.1"/>
</dbReference>
<keyword evidence="2" id="KW-1185">Reference proteome</keyword>
<dbReference type="EMBL" id="JBHMQT010000042">
    <property type="protein sequence ID" value="MFC0864466.1"/>
    <property type="molecule type" value="Genomic_DNA"/>
</dbReference>